<dbReference type="InterPro" id="IPR050065">
    <property type="entry name" value="GlmU-like"/>
</dbReference>
<dbReference type="PANTHER" id="PTHR43584:SF8">
    <property type="entry name" value="N-ACETYLMURAMATE ALPHA-1-PHOSPHATE URIDYLYLTRANSFERASE"/>
    <property type="match status" value="1"/>
</dbReference>
<dbReference type="PANTHER" id="PTHR43584">
    <property type="entry name" value="NUCLEOTIDYL TRANSFERASE"/>
    <property type="match status" value="1"/>
</dbReference>
<proteinExistence type="predicted"/>
<dbReference type="Pfam" id="PF00483">
    <property type="entry name" value="NTP_transferase"/>
    <property type="match status" value="1"/>
</dbReference>
<evidence type="ECO:0000256" key="2">
    <source>
        <dbReference type="ARBA" id="ARBA00022695"/>
    </source>
</evidence>
<dbReference type="RefSeq" id="WP_147155377.1">
    <property type="nucleotide sequence ID" value="NZ_BKAJ01000147.1"/>
</dbReference>
<dbReference type="SUPFAM" id="SSF53448">
    <property type="entry name" value="Nucleotide-diphospho-sugar transferases"/>
    <property type="match status" value="1"/>
</dbReference>
<keyword evidence="1 4" id="KW-0808">Transferase</keyword>
<organism evidence="4 5">
    <name type="scientific">Reyranella soli</name>
    <dbReference type="NCBI Taxonomy" id="1230389"/>
    <lineage>
        <taxon>Bacteria</taxon>
        <taxon>Pseudomonadati</taxon>
        <taxon>Pseudomonadota</taxon>
        <taxon>Alphaproteobacteria</taxon>
        <taxon>Hyphomicrobiales</taxon>
        <taxon>Reyranellaceae</taxon>
        <taxon>Reyranella</taxon>
    </lineage>
</organism>
<keyword evidence="5" id="KW-1185">Reference proteome</keyword>
<name>A0A512NM35_9HYPH</name>
<evidence type="ECO:0000256" key="1">
    <source>
        <dbReference type="ARBA" id="ARBA00022679"/>
    </source>
</evidence>
<keyword evidence="2 4" id="KW-0548">Nucleotidyltransferase</keyword>
<protein>
    <submittedName>
        <fullName evidence="4">Mannose-1-phosphate guanylyltransferase</fullName>
    </submittedName>
</protein>
<dbReference type="AlphaFoldDB" id="A0A512NM35"/>
<dbReference type="EMBL" id="BKAJ01000147">
    <property type="protein sequence ID" value="GEP60006.1"/>
    <property type="molecule type" value="Genomic_DNA"/>
</dbReference>
<dbReference type="Proteomes" id="UP000321058">
    <property type="component" value="Unassembled WGS sequence"/>
</dbReference>
<accession>A0A512NM35</accession>
<reference evidence="4 5" key="1">
    <citation type="submission" date="2019-07" db="EMBL/GenBank/DDBJ databases">
        <title>Whole genome shotgun sequence of Reyranella soli NBRC 108950.</title>
        <authorList>
            <person name="Hosoyama A."/>
            <person name="Uohara A."/>
            <person name="Ohji S."/>
            <person name="Ichikawa N."/>
        </authorList>
    </citation>
    <scope>NUCLEOTIDE SEQUENCE [LARGE SCALE GENOMIC DNA]</scope>
    <source>
        <strain evidence="4 5">NBRC 108950</strain>
    </source>
</reference>
<dbReference type="OrthoDB" id="9788272at2"/>
<feature type="domain" description="Nucleotidyl transferase" evidence="3">
    <location>
        <begin position="5"/>
        <end position="109"/>
    </location>
</feature>
<dbReference type="InterPro" id="IPR005835">
    <property type="entry name" value="NTP_transferase_dom"/>
</dbReference>
<comment type="caution">
    <text evidence="4">The sequence shown here is derived from an EMBL/GenBank/DDBJ whole genome shotgun (WGS) entry which is preliminary data.</text>
</comment>
<dbReference type="InterPro" id="IPR029044">
    <property type="entry name" value="Nucleotide-diphossugar_trans"/>
</dbReference>
<sequence length="236" mass="26408">MIDTAMILAAGRGERMRPLTDKMPKPLIPVGGKPMLEHTIARLKAHGVVNIVVNAHHFAEQIVDRLKGRAHVIVEDRLLDTGGSVKNALPLLGDKPFFVLNGDGLWRDGPADPALNRLEGRWFSDRMDALLMLQPLHKVIGREPKDRGDYFIEPRGRLRFRGQAPLSPYVFASVSICQPRLFRDSPDGPFSLLQLWHRAEAEGRLHGVIHDGEWFHIGTPQALATAESFFKERVPG</sequence>
<dbReference type="GO" id="GO:0016779">
    <property type="term" value="F:nucleotidyltransferase activity"/>
    <property type="evidence" value="ECO:0007669"/>
    <property type="project" value="UniProtKB-KW"/>
</dbReference>
<gene>
    <name evidence="4" type="ORF">RSO01_71720</name>
</gene>
<evidence type="ECO:0000259" key="3">
    <source>
        <dbReference type="Pfam" id="PF00483"/>
    </source>
</evidence>
<evidence type="ECO:0000313" key="4">
    <source>
        <dbReference type="EMBL" id="GEP60006.1"/>
    </source>
</evidence>
<evidence type="ECO:0000313" key="5">
    <source>
        <dbReference type="Proteomes" id="UP000321058"/>
    </source>
</evidence>
<dbReference type="CDD" id="cd06422">
    <property type="entry name" value="NTP_transferase_like_1"/>
    <property type="match status" value="1"/>
</dbReference>
<dbReference type="Gene3D" id="3.90.550.10">
    <property type="entry name" value="Spore Coat Polysaccharide Biosynthesis Protein SpsA, Chain A"/>
    <property type="match status" value="1"/>
</dbReference>